<reference evidence="6" key="1">
    <citation type="submission" date="2019-10" db="EMBL/GenBank/DDBJ databases">
        <title>Short sand fly seasons in Tbilisi, Georgia, hinder development of host immunity to saliva of the visceral leishmaniasis vector Phlebotomus kandelakii.</title>
        <authorList>
            <person name="Oliveira F."/>
            <person name="Giorgobiani E."/>
            <person name="Guimaraes-Costa A.B."/>
            <person name="Abdeladhim M."/>
            <person name="Oristian J."/>
            <person name="Tskhvaradze L."/>
            <person name="Tsertsvadze N."/>
            <person name="Zakalashvili M."/>
            <person name="Valenzuela J.G."/>
            <person name="Kamhawi S."/>
        </authorList>
    </citation>
    <scope>NUCLEOTIDE SEQUENCE</scope>
    <source>
        <strain evidence="6">Wild-capture in Tbilisi</strain>
        <tissue evidence="6">Salivary glands</tissue>
    </source>
</reference>
<protein>
    <submittedName>
        <fullName evidence="6">Uncharacterized protein</fullName>
    </submittedName>
</protein>
<evidence type="ECO:0000256" key="2">
    <source>
        <dbReference type="ARBA" id="ARBA00023006"/>
    </source>
</evidence>
<evidence type="ECO:0000256" key="1">
    <source>
        <dbReference type="ARBA" id="ARBA00010948"/>
    </source>
</evidence>
<dbReference type="GO" id="GO:0097352">
    <property type="term" value="P:autophagosome maturation"/>
    <property type="evidence" value="ECO:0007669"/>
    <property type="project" value="TreeGrafter"/>
</dbReference>
<feature type="domain" description="Epg5-like TPR" evidence="5">
    <location>
        <begin position="1104"/>
        <end position="1261"/>
    </location>
</feature>
<evidence type="ECO:0000256" key="3">
    <source>
        <dbReference type="SAM" id="MobiDB-lite"/>
    </source>
</evidence>
<dbReference type="EMBL" id="GIFK01005298">
    <property type="protein sequence ID" value="NBJ63001.1"/>
    <property type="molecule type" value="Transcribed_RNA"/>
</dbReference>
<dbReference type="GO" id="GO:0005737">
    <property type="term" value="C:cytoplasm"/>
    <property type="evidence" value="ECO:0007669"/>
    <property type="project" value="TreeGrafter"/>
</dbReference>
<proteinExistence type="inferred from homology"/>
<dbReference type="Pfam" id="PF26573">
    <property type="entry name" value="TPR_Epg5_2"/>
    <property type="match status" value="1"/>
</dbReference>
<sequence>MATLEKPRTKKKKKARILGEAPDGVETKTSIELPEEPEELSKEEVIQPIAEEFHHPHALVTEDTVSEAQEIQHDVQEVENAPSIVEETHPVEEISETVPEEVVIIPSAPLLEEEALPHPPMVRETSTQLYPTLDTLKRDALPFMKTQGLEINIEPFTTAQLRDLYSNNLLMFAKDLEKEFIEMELKPDFLRNDNYLFHCLQEYMQSLSESRHLEIDAQNLREVCEANQEKLWSIIEVSQRFTGTCSDGERVSTVISFKKAIFNDNVLELVLNNLADLRSTCCDKYVKSASVGALFKMMIDEEIIRIQKQHSSASSQEFISGSDDLRRSISVLFFFLRRSVMDKIFTGNVKKWLTILVNLLLDVATWPDHMFILYHVLRCPPGIVSWAAPMIQIPVGGFSTESLQNHVCVQHSLTVLQTILLPVMKRSEFLDELLCWSRMDKHNASGSGEWSFVDSDGEEDVDLLVLRENDLVAIFNQIPWKEIFSLATKMEPQCEGKYRVRSDAITAHTVLQFFAFASFLVETLAMGLCTYNTEKYRQFTKRLARLVSHCVQYASSVYNVFQAATAVNDVMIRARVQKEFEQLLVRSCDHIYMSRTAGTWQYLVGLPFHQLTHKCIGDLYQKMRAPHFGQSSAEEMIEAKTHEADYSIVDIFEANDVSQEDLHYLLQTLASMASVNATLRQSIVSDLLEIGFFRGSTKHDCSKIARDLITNLTDECPELISDIILQFQGNTYGTYLLKRLPMEKWTPGPGVIDVLEQWLLESSLESCENGMARIVINNMNWGYGQDGRLFLQGALHTRMALIIYRAAVRNSSSSSNFITENVKSLMTDKSTVTNFLTWCWKMISVLKLHAIDREAPWQVIYSPEAVLSEIPELEHVNEVWKGIKENRPLAIYLSILLTQRGHSIPQICTYSFWNIEVLFKSNDHVTALRCLQVVFPLFLASPESLQNPAFSSLLQQIFSVDNSYTRMTIDMMFAKSVCGIIELFGKMIVSQCMDYQKFGLHSPTPIILLWLQCLTKNKDFRNCWNTLYILDTVLNFAFTFPEAWFEARKLFVFLTTEAKITALPSKSISSFLSKPTPIGLIPYLPVTTIWLGLMVFDVQYDVFEAETGFWHEFVQQLSLQSAGERNLDGLVKKVANSLGTPHSQSSDLVFSKLANLIISCPTRHTMLVVLCQRFFGVYLTRVTSTQAHVIDRLYHANELIMKRIRGQMEQARVYHEQLAESEGEIDEILSEFHRNLAKRFRTFEKWLEGKEINDMDVRRLAFYRQEWTEYIDLGTILEAQRHSYEDWNAKIGRQIPRSFGTLSKSNSQNYSQKIEKQLMSYECPTLRRAQEPLKSAINLPSPKEYLESSMFTNSMLKNDFNVMEKYAKSYDADMKELYQLHTTFGKLVKGKLVNEQVVYYRSLTCTNLLRKNECLGSADVRITENRIKTVADVERKIASNREKCDKFMSAMKKPLQEELLKALLRMEQILRTLYENCGHWKEGKCTELCRISFEILYKTLRSSSAFLTLYPPTKSLTMSVIRSSKRFMDPHLPQEGQKLVEFMLKGTFFTELLIDLFTPEHLPPREFLAMYEFTIASFGNWNDQEIIAMIISRFRVTDWLKMREPQDSYRNDLTQLILRGLKLCRQRNSAINDKIFRSHLIQLLRHRFPQSYNSILKSLFEGFTNFGLTRDILMDLVNVLFNLAEVGMIKSNTSGPEVLEILNKFAREQKILSQVDIAETIRWLSVFFKEERKKFGIYGLYPTFKDLYRVFNIFMSTVLQAGTIAMIQAFPGTSAHQISDWIWPCIRDVYEMWLIPIILNDRRAESPSNWLKNQVDVVNPVLLPWSESTKGSPEEILDGFVRCTVFAIDSVPGGEFILQHIFTWYERNFTSSLVPSYITVAVHGALKKLPWGCFDPNVEIFNMTLRIFSQRHSEESMMFVSDALSQVSWTNWLQRHQSGWNYVEKCEMISLLFQLYVLMAAYGQLMTPVLQEVEESFPWEFVDNAAFGETLDVFCLAAGSAWCAKLQANLPAGCLEKAVWKLLRRVSRIDLLGEDAKSSRAAGKRLVYVKTILKFLMMSVNNSKEYFNSKDGQKVFQGIFRELLKDVQKILENEENFPKEGLNILVEMARDIPQEADSSSSKLLVEGFTLWQISYPAAVPCLLQAIAMSRKASEPLSCLLEATIEGCFRNSTVTSNTGWKFLLETMWSYMALVRPALIGQEALHCLHLYATVSFRSERDARKRLTLMGQIFERLNSAKMTEKNEQKVVLLWGFLCTVSFRESDQSPENSVFFIHVTKRLLHMASEPDDWGQSVLNAIGITRLKRSKVLWKCLACYMTELLKVINSECDLERERCALNVELQSKHFNAYREAIAAINHQIHGDLSHLARNIASFLRKFYDGDTLLQDVEIMWS</sequence>
<dbReference type="InterPro" id="IPR051436">
    <property type="entry name" value="Autophagy-related_EPG5"/>
</dbReference>
<dbReference type="InterPro" id="IPR058750">
    <property type="entry name" value="TPR_Epg5"/>
</dbReference>
<accession>A0A6B2EIK6</accession>
<feature type="domain" description="Epg5-like central TPR repeats" evidence="4">
    <location>
        <begin position="1533"/>
        <end position="1929"/>
    </location>
</feature>
<dbReference type="PANTHER" id="PTHR31139">
    <property type="entry name" value="ECTOPIC P GRANULES PROTEIN 5 HOMOLOG"/>
    <property type="match status" value="1"/>
</dbReference>
<dbReference type="Pfam" id="PF26103">
    <property type="entry name" value="TPR_Epg5"/>
    <property type="match status" value="1"/>
</dbReference>
<evidence type="ECO:0000313" key="6">
    <source>
        <dbReference type="EMBL" id="NBJ63001.1"/>
    </source>
</evidence>
<evidence type="ECO:0000259" key="4">
    <source>
        <dbReference type="Pfam" id="PF26103"/>
    </source>
</evidence>
<feature type="region of interest" description="Disordered" evidence="3">
    <location>
        <begin position="1"/>
        <end position="40"/>
    </location>
</feature>
<dbReference type="InterPro" id="IPR059030">
    <property type="entry name" value="TPR_Epg5_mid"/>
</dbReference>
<keyword evidence="2" id="KW-0072">Autophagy</keyword>
<dbReference type="PANTHER" id="PTHR31139:SF4">
    <property type="entry name" value="ECTOPIC P GRANULES PROTEIN 5 HOMOLOG"/>
    <property type="match status" value="1"/>
</dbReference>
<comment type="similarity">
    <text evidence="1">Belongs to the EPG5 family.</text>
</comment>
<organism evidence="6">
    <name type="scientific">Phlebotomus kandelakii</name>
    <dbReference type="NCBI Taxonomy" id="1109342"/>
    <lineage>
        <taxon>Eukaryota</taxon>
        <taxon>Metazoa</taxon>
        <taxon>Ecdysozoa</taxon>
        <taxon>Arthropoda</taxon>
        <taxon>Hexapoda</taxon>
        <taxon>Insecta</taxon>
        <taxon>Pterygota</taxon>
        <taxon>Neoptera</taxon>
        <taxon>Endopterygota</taxon>
        <taxon>Diptera</taxon>
        <taxon>Nematocera</taxon>
        <taxon>Psychodoidea</taxon>
        <taxon>Psychodidae</taxon>
        <taxon>Phlebotomus</taxon>
        <taxon>Larroussius</taxon>
    </lineage>
</organism>
<name>A0A6B2EIK6_9DIPT</name>
<evidence type="ECO:0000259" key="5">
    <source>
        <dbReference type="Pfam" id="PF26573"/>
    </source>
</evidence>
<dbReference type="Pfam" id="PF26106">
    <property type="entry name" value="TPR_Epg5_C"/>
    <property type="match status" value="1"/>
</dbReference>